<feature type="compositionally biased region" description="Basic and acidic residues" evidence="2">
    <location>
        <begin position="466"/>
        <end position="503"/>
    </location>
</feature>
<dbReference type="InterPro" id="IPR004015">
    <property type="entry name" value="SKI-int_prot_SKIP_SNW-dom"/>
</dbReference>
<feature type="region of interest" description="Disordered" evidence="2">
    <location>
        <begin position="198"/>
        <end position="217"/>
    </location>
</feature>
<dbReference type="InterPro" id="IPR017862">
    <property type="entry name" value="SKI-int_prot_SKIP"/>
</dbReference>
<organism evidence="4">
    <name type="scientific">Picocystis salinarum</name>
    <dbReference type="NCBI Taxonomy" id="88271"/>
    <lineage>
        <taxon>Eukaryota</taxon>
        <taxon>Viridiplantae</taxon>
        <taxon>Chlorophyta</taxon>
        <taxon>Picocystophyceae</taxon>
        <taxon>Picocystales</taxon>
        <taxon>Picocystaceae</taxon>
        <taxon>Picocystis</taxon>
    </lineage>
</organism>
<feature type="compositionally biased region" description="Basic and acidic residues" evidence="2">
    <location>
        <begin position="386"/>
        <end position="396"/>
    </location>
</feature>
<name>A0A7S3UFK8_9CHLO</name>
<feature type="compositionally biased region" description="Basic and acidic residues" evidence="2">
    <location>
        <begin position="111"/>
        <end position="128"/>
    </location>
</feature>
<feature type="region of interest" description="Disordered" evidence="2">
    <location>
        <begin position="606"/>
        <end position="625"/>
    </location>
</feature>
<feature type="compositionally biased region" description="Basic and acidic residues" evidence="2">
    <location>
        <begin position="513"/>
        <end position="523"/>
    </location>
</feature>
<evidence type="ECO:0000259" key="3">
    <source>
        <dbReference type="Pfam" id="PF02731"/>
    </source>
</evidence>
<evidence type="ECO:0000313" key="4">
    <source>
        <dbReference type="EMBL" id="CAE0613387.1"/>
    </source>
</evidence>
<feature type="compositionally biased region" description="Basic residues" evidence="2">
    <location>
        <begin position="66"/>
        <end position="80"/>
    </location>
</feature>
<reference evidence="4" key="1">
    <citation type="submission" date="2021-01" db="EMBL/GenBank/DDBJ databases">
        <authorList>
            <person name="Corre E."/>
            <person name="Pelletier E."/>
            <person name="Niang G."/>
            <person name="Scheremetjew M."/>
            <person name="Finn R."/>
            <person name="Kale V."/>
            <person name="Holt S."/>
            <person name="Cochrane G."/>
            <person name="Meng A."/>
            <person name="Brown T."/>
            <person name="Cohen L."/>
        </authorList>
    </citation>
    <scope>NUCLEOTIDE SEQUENCE</scope>
    <source>
        <strain evidence="4">CCMP1897</strain>
    </source>
</reference>
<feature type="compositionally biased region" description="Low complexity" evidence="2">
    <location>
        <begin position="654"/>
        <end position="670"/>
    </location>
</feature>
<dbReference type="EMBL" id="HBIS01008694">
    <property type="protein sequence ID" value="CAE0613387.1"/>
    <property type="molecule type" value="Transcribed_RNA"/>
</dbReference>
<feature type="domain" description="SKI-interacting protein SKIP SNW" evidence="3">
    <location>
        <begin position="249"/>
        <end position="406"/>
    </location>
</feature>
<evidence type="ECO:0000256" key="1">
    <source>
        <dbReference type="ARBA" id="ARBA00010197"/>
    </source>
</evidence>
<feature type="region of interest" description="Disordered" evidence="2">
    <location>
        <begin position="1"/>
        <end position="94"/>
    </location>
</feature>
<dbReference type="GO" id="GO:0000398">
    <property type="term" value="P:mRNA splicing, via spliceosome"/>
    <property type="evidence" value="ECO:0007669"/>
    <property type="project" value="InterPro"/>
</dbReference>
<feature type="region of interest" description="Disordered" evidence="2">
    <location>
        <begin position="646"/>
        <end position="685"/>
    </location>
</feature>
<evidence type="ECO:0000256" key="2">
    <source>
        <dbReference type="SAM" id="MobiDB-lite"/>
    </source>
</evidence>
<gene>
    <name evidence="4" type="ORF">PSAL00342_LOCUS7286</name>
</gene>
<feature type="region of interest" description="Disordered" evidence="2">
    <location>
        <begin position="109"/>
        <end position="133"/>
    </location>
</feature>
<dbReference type="PANTHER" id="PTHR12096">
    <property type="entry name" value="NUCLEAR PROTEIN SKIP-RELATED"/>
    <property type="match status" value="1"/>
</dbReference>
<dbReference type="Pfam" id="PF02731">
    <property type="entry name" value="SKIP_SNW"/>
    <property type="match status" value="1"/>
</dbReference>
<dbReference type="AlphaFoldDB" id="A0A7S3UFK8"/>
<feature type="compositionally biased region" description="Polar residues" evidence="2">
    <location>
        <begin position="672"/>
        <end position="685"/>
    </location>
</feature>
<dbReference type="GO" id="GO:0005681">
    <property type="term" value="C:spliceosomal complex"/>
    <property type="evidence" value="ECO:0007669"/>
    <property type="project" value="InterPro"/>
</dbReference>
<sequence>MAYAARLLQAMPAPKGRSEVVETEAEGDKAKEERDKTTLVPKYGASTREETKAWNPNATWRERGGKKNHHRRRHPKKKNGWNKNHANVNDGEDRKKTWMLTRHVDDEFDDDTRAGERDGYVPKHERDYGGGGAFPEVHVVQYPLGMGKRHAKKGAGTQAVVPVTAKEDGSVAYDAIVKQGENRGRNVFTDKSALMPKRELMVPENLQPPSKEELEDDVKATEAALGKVVEAKLAATRPKHIAMQSKDPTYIKYTPQGAGGEEGKNTRIIQMHEMPVDPLEPPKFKYKKVPKGTGDAPVPVLHTPPKKLTREDMESWKIPPCISNWKNSKGYTIPLDKRLAADGRSLEDVQINDQFAKFSEALYVAEQKARESVEMRAKIQRELAMKEKEKKEEQLRELAMQARMERARSVPERYPGPPSEGAPAGSKSVANQEGDMAYPPPPPLSGSEARMERAGAKGGEGPQSRDTSEHRGEESREERLARQKRDEIREERRRERDRERRLEASGQGKRSKLARDRDRDISERVALGQAHVQAESGEAMYDQRLFNQEEGMGAGFAAEDAYNLYDKPLFADRSAVTGLYRSSAVEQQLSEDEELERVYKTSRFKPTKGFAGTEGKVEPRTQPVQFEKEVDPFGIDDFLVDVRQGRKEAPQEPGMGTMAASAGGATSDAGWSSRTRVNFQKGTQE</sequence>
<proteinExistence type="inferred from homology"/>
<protein>
    <recommendedName>
        <fullName evidence="3">SKI-interacting protein SKIP SNW domain-containing protein</fullName>
    </recommendedName>
</protein>
<feature type="compositionally biased region" description="Basic and acidic residues" evidence="2">
    <location>
        <begin position="16"/>
        <end position="37"/>
    </location>
</feature>
<comment type="similarity">
    <text evidence="1">Belongs to the SNW family.</text>
</comment>
<feature type="region of interest" description="Disordered" evidence="2">
    <location>
        <begin position="386"/>
        <end position="536"/>
    </location>
</feature>
<accession>A0A7S3UFK8</accession>